<dbReference type="EMBL" id="JANIIK010000112">
    <property type="protein sequence ID" value="KAJ3594111.1"/>
    <property type="molecule type" value="Genomic_DNA"/>
</dbReference>
<evidence type="ECO:0000256" key="10">
    <source>
        <dbReference type="ARBA" id="ARBA00034306"/>
    </source>
</evidence>
<keyword evidence="12" id="KW-1185">Reference proteome</keyword>
<evidence type="ECO:0000256" key="2">
    <source>
        <dbReference type="ARBA" id="ARBA00004514"/>
    </source>
</evidence>
<evidence type="ECO:0000313" key="11">
    <source>
        <dbReference type="EMBL" id="KAJ3594111.1"/>
    </source>
</evidence>
<evidence type="ECO:0000256" key="6">
    <source>
        <dbReference type="ARBA" id="ARBA00023159"/>
    </source>
</evidence>
<dbReference type="Pfam" id="PF14839">
    <property type="entry name" value="DOR"/>
    <property type="match status" value="1"/>
</dbReference>
<proteinExistence type="predicted"/>
<dbReference type="Proteomes" id="UP001148018">
    <property type="component" value="Unassembled WGS sequence"/>
</dbReference>
<evidence type="ECO:0000256" key="9">
    <source>
        <dbReference type="ARBA" id="ARBA00023329"/>
    </source>
</evidence>
<dbReference type="PANTHER" id="PTHR31671:SF3">
    <property type="entry name" value="DIABETES AND OBESITY REGULATED, ISOFORM G"/>
    <property type="match status" value="1"/>
</dbReference>
<evidence type="ECO:0000256" key="1">
    <source>
        <dbReference type="ARBA" id="ARBA00004419"/>
    </source>
</evidence>
<evidence type="ECO:0000256" key="3">
    <source>
        <dbReference type="ARBA" id="ARBA00022490"/>
    </source>
</evidence>
<keyword evidence="9" id="KW-0968">Cytoplasmic vesicle</keyword>
<reference evidence="11" key="1">
    <citation type="submission" date="2022-07" db="EMBL/GenBank/DDBJ databases">
        <title>Chromosome-level genome of Muraenolepis orangiensis.</title>
        <authorList>
            <person name="Kim J."/>
        </authorList>
    </citation>
    <scope>NUCLEOTIDE SEQUENCE</scope>
    <source>
        <strain evidence="11">KU_S4_2022</strain>
        <tissue evidence="11">Muscle</tissue>
    </source>
</reference>
<dbReference type="InterPro" id="IPR029431">
    <property type="entry name" value="TP53INP"/>
</dbReference>
<sequence length="116" mass="13238">MIGKILSHLLGNFADDFDEAGDARYEELMESEEGGWVIVNVSDGVPLSAPLVDPLEDLLIEHPSMSVYQRGREQGERRKTSRSALYRQNLAKTRFSPTDKRYGHLQQPCQRLNNNY</sequence>
<accession>A0A9Q0DTC4</accession>
<evidence type="ECO:0000313" key="12">
    <source>
        <dbReference type="Proteomes" id="UP001148018"/>
    </source>
</evidence>
<keyword evidence="7" id="KW-0804">Transcription</keyword>
<evidence type="ECO:0000256" key="7">
    <source>
        <dbReference type="ARBA" id="ARBA00023163"/>
    </source>
</evidence>
<dbReference type="OrthoDB" id="10041339at2759"/>
<dbReference type="GO" id="GO:0000045">
    <property type="term" value="P:autophagosome assembly"/>
    <property type="evidence" value="ECO:0007669"/>
    <property type="project" value="TreeGrafter"/>
</dbReference>
<gene>
    <name evidence="11" type="ORF">NHX12_006443</name>
</gene>
<dbReference type="AlphaFoldDB" id="A0A9Q0DTC4"/>
<dbReference type="GO" id="GO:0031410">
    <property type="term" value="C:cytoplasmic vesicle"/>
    <property type="evidence" value="ECO:0007669"/>
    <property type="project" value="UniProtKB-KW"/>
</dbReference>
<organism evidence="11 12">
    <name type="scientific">Muraenolepis orangiensis</name>
    <name type="common">Patagonian moray cod</name>
    <dbReference type="NCBI Taxonomy" id="630683"/>
    <lineage>
        <taxon>Eukaryota</taxon>
        <taxon>Metazoa</taxon>
        <taxon>Chordata</taxon>
        <taxon>Craniata</taxon>
        <taxon>Vertebrata</taxon>
        <taxon>Euteleostomi</taxon>
        <taxon>Actinopterygii</taxon>
        <taxon>Neopterygii</taxon>
        <taxon>Teleostei</taxon>
        <taxon>Neoteleostei</taxon>
        <taxon>Acanthomorphata</taxon>
        <taxon>Zeiogadaria</taxon>
        <taxon>Gadariae</taxon>
        <taxon>Gadiformes</taxon>
        <taxon>Muraenolepidoidei</taxon>
        <taxon>Muraenolepididae</taxon>
        <taxon>Muraenolepis</taxon>
    </lineage>
</organism>
<keyword evidence="8" id="KW-0539">Nucleus</keyword>
<dbReference type="GO" id="GO:0005776">
    <property type="term" value="C:autophagosome"/>
    <property type="evidence" value="ECO:0007669"/>
    <property type="project" value="UniProtKB-SubCell"/>
</dbReference>
<keyword evidence="3" id="KW-0963">Cytoplasm</keyword>
<keyword evidence="6" id="KW-0010">Activator</keyword>
<comment type="caution">
    <text evidence="11">The sequence shown here is derived from an EMBL/GenBank/DDBJ whole genome shotgun (WGS) entry which is preliminary data.</text>
</comment>
<dbReference type="PANTHER" id="PTHR31671">
    <property type="entry name" value="DIABETES AND OBESITY REGULATED, ISOFORM G"/>
    <property type="match status" value="1"/>
</dbReference>
<keyword evidence="4" id="KW-0072">Autophagy</keyword>
<evidence type="ECO:0000256" key="4">
    <source>
        <dbReference type="ARBA" id="ARBA00023006"/>
    </source>
</evidence>
<name>A0A9Q0DTC4_9TELE</name>
<dbReference type="GO" id="GO:0045893">
    <property type="term" value="P:positive regulation of DNA-templated transcription"/>
    <property type="evidence" value="ECO:0007669"/>
    <property type="project" value="TreeGrafter"/>
</dbReference>
<evidence type="ECO:0000256" key="8">
    <source>
        <dbReference type="ARBA" id="ARBA00023242"/>
    </source>
</evidence>
<comment type="subcellular location">
    <subcellularLocation>
        <location evidence="2">Cytoplasm</location>
        <location evidence="2">Cytosol</location>
    </subcellularLocation>
    <subcellularLocation>
        <location evidence="1">Cytoplasmic vesicle</location>
        <location evidence="1">Autophagosome</location>
    </subcellularLocation>
    <subcellularLocation>
        <location evidence="10">Nucleus</location>
        <location evidence="10">Nuclear body</location>
    </subcellularLocation>
</comment>
<keyword evidence="5" id="KW-0805">Transcription regulation</keyword>
<dbReference type="GO" id="GO:0016604">
    <property type="term" value="C:nuclear body"/>
    <property type="evidence" value="ECO:0007669"/>
    <property type="project" value="UniProtKB-SubCell"/>
</dbReference>
<evidence type="ECO:0000256" key="5">
    <source>
        <dbReference type="ARBA" id="ARBA00023015"/>
    </source>
</evidence>
<dbReference type="GO" id="GO:0005829">
    <property type="term" value="C:cytosol"/>
    <property type="evidence" value="ECO:0007669"/>
    <property type="project" value="UniProtKB-SubCell"/>
</dbReference>
<protein>
    <submittedName>
        <fullName evidence="11">Uncharacterized protein</fullName>
    </submittedName>
</protein>